<keyword evidence="7" id="KW-0067">ATP-binding</keyword>
<dbReference type="InterPro" id="IPR041569">
    <property type="entry name" value="AAA_lid_3"/>
</dbReference>
<dbReference type="EMBL" id="JMSN01000006">
    <property type="protein sequence ID" value="KDN52879.1"/>
    <property type="molecule type" value="Genomic_DNA"/>
</dbReference>
<dbReference type="PANTHER" id="PTHR23069:SF0">
    <property type="entry name" value="TAT-BINDING HOMOLOG 7"/>
    <property type="match status" value="1"/>
</dbReference>
<feature type="compositionally biased region" description="Acidic residues" evidence="10">
    <location>
        <begin position="239"/>
        <end position="251"/>
    </location>
</feature>
<dbReference type="SUPFAM" id="SSF52540">
    <property type="entry name" value="P-loop containing nucleoside triphosphate hydrolases"/>
    <property type="match status" value="2"/>
</dbReference>
<feature type="compositionally biased region" description="Acidic residues" evidence="10">
    <location>
        <begin position="192"/>
        <end position="212"/>
    </location>
</feature>
<dbReference type="FunCoup" id="A0A066WPH5">
    <property type="interactions" value="469"/>
</dbReference>
<feature type="compositionally biased region" description="Basic residues" evidence="10">
    <location>
        <begin position="1"/>
        <end position="11"/>
    </location>
</feature>
<feature type="compositionally biased region" description="Acidic residues" evidence="10">
    <location>
        <begin position="32"/>
        <end position="44"/>
    </location>
</feature>
<accession>A0A066WPH5</accession>
<feature type="compositionally biased region" description="Basic residues" evidence="10">
    <location>
        <begin position="256"/>
        <end position="265"/>
    </location>
</feature>
<evidence type="ECO:0000256" key="2">
    <source>
        <dbReference type="ARBA" id="ARBA00004286"/>
    </source>
</evidence>
<feature type="region of interest" description="Disordered" evidence="10">
    <location>
        <begin position="1"/>
        <end position="476"/>
    </location>
</feature>
<organism evidence="12 13">
    <name type="scientific">Tilletiaria anomala (strain ATCC 24038 / CBS 436.72 / UBC 951)</name>
    <dbReference type="NCBI Taxonomy" id="1037660"/>
    <lineage>
        <taxon>Eukaryota</taxon>
        <taxon>Fungi</taxon>
        <taxon>Dikarya</taxon>
        <taxon>Basidiomycota</taxon>
        <taxon>Ustilaginomycotina</taxon>
        <taxon>Exobasidiomycetes</taxon>
        <taxon>Georgefischeriales</taxon>
        <taxon>Tilletiariaceae</taxon>
        <taxon>Tilletiaria</taxon>
    </lineage>
</organism>
<dbReference type="InterPro" id="IPR045199">
    <property type="entry name" value="ATAD2-like"/>
</dbReference>
<evidence type="ECO:0000256" key="5">
    <source>
        <dbReference type="ARBA" id="ARBA00022741"/>
    </source>
</evidence>
<protein>
    <submittedName>
        <fullName evidence="12">AAA-domain-containing protein</fullName>
    </submittedName>
</protein>
<feature type="compositionally biased region" description="Basic residues" evidence="10">
    <location>
        <begin position="464"/>
        <end position="475"/>
    </location>
</feature>
<dbReference type="FunFam" id="1.10.8.60:FF:000016">
    <property type="entry name" value="ATPase family AAA domain-containing protein 2B"/>
    <property type="match status" value="1"/>
</dbReference>
<keyword evidence="6" id="KW-0378">Hydrolase</keyword>
<dbReference type="GO" id="GO:0005524">
    <property type="term" value="F:ATP binding"/>
    <property type="evidence" value="ECO:0007669"/>
    <property type="project" value="UniProtKB-KW"/>
</dbReference>
<feature type="compositionally biased region" description="Acidic residues" evidence="10">
    <location>
        <begin position="370"/>
        <end position="384"/>
    </location>
</feature>
<reference evidence="12 13" key="1">
    <citation type="submission" date="2014-05" db="EMBL/GenBank/DDBJ databases">
        <title>Draft genome sequence of a rare smut relative, Tilletiaria anomala UBC 951.</title>
        <authorList>
            <consortium name="DOE Joint Genome Institute"/>
            <person name="Toome M."/>
            <person name="Kuo A."/>
            <person name="Henrissat B."/>
            <person name="Lipzen A."/>
            <person name="Tritt A."/>
            <person name="Yoshinaga Y."/>
            <person name="Zane M."/>
            <person name="Barry K."/>
            <person name="Grigoriev I.V."/>
            <person name="Spatafora J.W."/>
            <person name="Aimea M.C."/>
        </authorList>
    </citation>
    <scope>NUCLEOTIDE SEQUENCE [LARGE SCALE GENOMIC DNA]</scope>
    <source>
        <strain evidence="12 13">UBC 951</strain>
    </source>
</reference>
<keyword evidence="9" id="KW-0539">Nucleus</keyword>
<keyword evidence="13" id="KW-1185">Reference proteome</keyword>
<dbReference type="Gene3D" id="3.40.50.300">
    <property type="entry name" value="P-loop containing nucleotide triphosphate hydrolases"/>
    <property type="match status" value="2"/>
</dbReference>
<dbReference type="GO" id="GO:0003682">
    <property type="term" value="F:chromatin binding"/>
    <property type="evidence" value="ECO:0007669"/>
    <property type="project" value="TreeGrafter"/>
</dbReference>
<dbReference type="GO" id="GO:0005634">
    <property type="term" value="C:nucleus"/>
    <property type="evidence" value="ECO:0007669"/>
    <property type="project" value="UniProtKB-SubCell"/>
</dbReference>
<feature type="compositionally biased region" description="Basic and acidic residues" evidence="10">
    <location>
        <begin position="1402"/>
        <end position="1453"/>
    </location>
</feature>
<dbReference type="FunFam" id="3.40.50.300:FF:000061">
    <property type="entry name" value="ATPase family, AAA domain-containing 2"/>
    <property type="match status" value="1"/>
</dbReference>
<dbReference type="RefSeq" id="XP_013245718.1">
    <property type="nucleotide sequence ID" value="XM_013390264.1"/>
</dbReference>
<keyword evidence="5" id="KW-0547">Nucleotide-binding</keyword>
<keyword evidence="4" id="KW-0158">Chromosome</keyword>
<feature type="compositionally biased region" description="Low complexity" evidence="10">
    <location>
        <begin position="302"/>
        <end position="311"/>
    </location>
</feature>
<dbReference type="HOGENOM" id="CLU_000536_5_2_1"/>
<feature type="compositionally biased region" description="Basic residues" evidence="10">
    <location>
        <begin position="94"/>
        <end position="104"/>
    </location>
</feature>
<dbReference type="InterPro" id="IPR003593">
    <property type="entry name" value="AAA+_ATPase"/>
</dbReference>
<feature type="compositionally biased region" description="Low complexity" evidence="10">
    <location>
        <begin position="68"/>
        <end position="85"/>
    </location>
</feature>
<dbReference type="InterPro" id="IPR036427">
    <property type="entry name" value="Bromodomain-like_sf"/>
</dbReference>
<dbReference type="Proteomes" id="UP000027361">
    <property type="component" value="Unassembled WGS sequence"/>
</dbReference>
<dbReference type="GO" id="GO:0140674">
    <property type="term" value="F:ATP-dependent histone chaperone activity"/>
    <property type="evidence" value="ECO:0007669"/>
    <property type="project" value="UniProtKB-ARBA"/>
</dbReference>
<dbReference type="InterPro" id="IPR003959">
    <property type="entry name" value="ATPase_AAA_core"/>
</dbReference>
<feature type="compositionally biased region" description="Low complexity" evidence="10">
    <location>
        <begin position="117"/>
        <end position="128"/>
    </location>
</feature>
<dbReference type="STRING" id="1037660.A0A066WPH5"/>
<dbReference type="OrthoDB" id="5421at2759"/>
<gene>
    <name evidence="12" type="ORF">K437DRAFT_231681</name>
</gene>
<comment type="subcellular location">
    <subcellularLocation>
        <location evidence="2">Chromosome</location>
    </subcellularLocation>
    <subcellularLocation>
        <location evidence="1">Nucleus</location>
    </subcellularLocation>
</comment>
<dbReference type="InParanoid" id="A0A066WPH5"/>
<feature type="compositionally biased region" description="Polar residues" evidence="10">
    <location>
        <begin position="158"/>
        <end position="183"/>
    </location>
</feature>
<dbReference type="GO" id="GO:0006334">
    <property type="term" value="P:nucleosome assembly"/>
    <property type="evidence" value="ECO:0007669"/>
    <property type="project" value="TreeGrafter"/>
</dbReference>
<feature type="compositionally biased region" description="Low complexity" evidence="10">
    <location>
        <begin position="536"/>
        <end position="550"/>
    </location>
</feature>
<dbReference type="SUPFAM" id="SSF47370">
    <property type="entry name" value="Bromodomain"/>
    <property type="match status" value="1"/>
</dbReference>
<evidence type="ECO:0000256" key="3">
    <source>
        <dbReference type="ARBA" id="ARBA00006914"/>
    </source>
</evidence>
<dbReference type="SMART" id="SM00382">
    <property type="entry name" value="AAA"/>
    <property type="match status" value="1"/>
</dbReference>
<dbReference type="GO" id="GO:0045815">
    <property type="term" value="P:transcription initiation-coupled chromatin remodeling"/>
    <property type="evidence" value="ECO:0007669"/>
    <property type="project" value="TreeGrafter"/>
</dbReference>
<evidence type="ECO:0000313" key="12">
    <source>
        <dbReference type="EMBL" id="KDN52879.1"/>
    </source>
</evidence>
<keyword evidence="8" id="KW-0103">Bromodomain</keyword>
<evidence type="ECO:0000256" key="9">
    <source>
        <dbReference type="ARBA" id="ARBA00023242"/>
    </source>
</evidence>
<evidence type="ECO:0000256" key="1">
    <source>
        <dbReference type="ARBA" id="ARBA00004123"/>
    </source>
</evidence>
<dbReference type="PANTHER" id="PTHR23069">
    <property type="entry name" value="AAA DOMAIN-CONTAINING"/>
    <property type="match status" value="1"/>
</dbReference>
<dbReference type="GO" id="GO:0016887">
    <property type="term" value="F:ATP hydrolysis activity"/>
    <property type="evidence" value="ECO:0007669"/>
    <property type="project" value="InterPro"/>
</dbReference>
<dbReference type="InterPro" id="IPR003960">
    <property type="entry name" value="ATPase_AAA_CS"/>
</dbReference>
<dbReference type="OMA" id="CFNAIWS"/>
<feature type="compositionally biased region" description="Acidic residues" evidence="10">
    <location>
        <begin position="345"/>
        <end position="363"/>
    </location>
</feature>
<name>A0A066WPH5_TILAU</name>
<dbReference type="GO" id="GO:0000785">
    <property type="term" value="C:chromatin"/>
    <property type="evidence" value="ECO:0007669"/>
    <property type="project" value="UniProtKB-ARBA"/>
</dbReference>
<dbReference type="GO" id="GO:0006337">
    <property type="term" value="P:nucleosome disassembly"/>
    <property type="evidence" value="ECO:0007669"/>
    <property type="project" value="TreeGrafter"/>
</dbReference>
<dbReference type="GO" id="GO:0042393">
    <property type="term" value="F:histone binding"/>
    <property type="evidence" value="ECO:0007669"/>
    <property type="project" value="UniProtKB-ARBA"/>
</dbReference>
<evidence type="ECO:0000256" key="8">
    <source>
        <dbReference type="ARBA" id="ARBA00023117"/>
    </source>
</evidence>
<dbReference type="Pfam" id="PF00004">
    <property type="entry name" value="AAA"/>
    <property type="match status" value="2"/>
</dbReference>
<dbReference type="Pfam" id="PF17862">
    <property type="entry name" value="AAA_lid_3"/>
    <property type="match status" value="1"/>
</dbReference>
<dbReference type="Gene3D" id="1.10.8.60">
    <property type="match status" value="1"/>
</dbReference>
<dbReference type="GeneID" id="25262795"/>
<evidence type="ECO:0000259" key="11">
    <source>
        <dbReference type="SMART" id="SM00382"/>
    </source>
</evidence>
<comment type="similarity">
    <text evidence="3">Belongs to the AAA ATPase family.</text>
</comment>
<dbReference type="InterPro" id="IPR027417">
    <property type="entry name" value="P-loop_NTPase"/>
</dbReference>
<feature type="region of interest" description="Disordered" evidence="10">
    <location>
        <begin position="1362"/>
        <end position="1460"/>
    </location>
</feature>
<dbReference type="FunFam" id="3.40.50.300:FF:001218">
    <property type="entry name" value="AAA family ATPase, putative"/>
    <property type="match status" value="1"/>
</dbReference>
<feature type="compositionally biased region" description="Gly residues" evidence="10">
    <location>
        <begin position="434"/>
        <end position="459"/>
    </location>
</feature>
<proteinExistence type="inferred from homology"/>
<feature type="region of interest" description="Disordered" evidence="10">
    <location>
        <begin position="496"/>
        <end position="556"/>
    </location>
</feature>
<sequence>MPATRRARRSTSARVDTDDDDGEGAWPGAADADGDGDGDGEFHDEEQQHFENAVIASGSFHGMRRTSRNTSVSNSVAAAATAASSPEHGALQKPKIKVSLRRATRNASGGAGGEDGYAGAPHTAASEAAEAEYENGYSVPAEGDEEAAAAVAAAGGQEQDSSQGVTNGATTRRSLRSNATKSAVQKDHADGTFEDEDLDAPGEPFEEEDLDEIIPQARTTRSGRHTKRPSIFGNNVTFSDEDDDDEDEDSDEKPRKSGRTSRSRSKGAGARNRGLGDFVEQDDADDVDDDATYGSSRRRARGSNNNGSARGKAAERVAALAKKRRANIKGKNARYAARRRASSLADDDGDFEMDNDEAEDTPEDGTSLDLPEDDEDEEEEEEEGGTQQSQGMRLRARKEVNYALPAPPPVHAGCSPRGKKGGPPSGSWGVANGTLGGGNGGRSSRGGGSVIGAGTGLGSGRAAPVRRHGYGRGRKTGWDALPASMSGKDLAALFGEADEDSDDSDVPKQKAGGRGGLTATGMLTGGLQPAPTSKSGLTGDLTGTGATDTMGKLKSGGDPLADIDPLGTDMQIDFNAVGGLDAHIEQLKEMVTLPLLYPELFQRFKITPPRGVLFHGPPGTGKTLVARALAASCSSEGQRISFFMRKGADVLSKWVGEAERQLRLLFEEAKNAQPSIIFFDEIDGLAPVRSSKQDQIHASIVSTLLALMDGMDGRGQVVVIGATNRPDSVDPALRRPGRFDREFYFPLPSKDARRKILDIHTSKWDPPLHPEFKDRLAELTKGYGGADMRALCTEAALNAIQRRYPQIYQTTDRLLLKPESVTVEAKDFMMSINKIVPSSARSASSAAAPLPNHLKPLLSQITQQACAALDKILPETSKRTALEEALWEDAPAAREQASTSTDVESAATGPATISDYGFGREMLLQSFQNMRVFRPRLLVHGRNGMGQRIVGAAMLQHLEGYHVQSIDVATLMGDSTRTPEASAIQLFTEAKRHKPSVLFIPGLAHWAKTVSESVRSTVKALLDGLSPSDPVLLLGISEAPLSQLPRDVRSWFGLLRENRIEITRPSCKQREEFFREVIEHVSRRPTDFPDAVPRRKKVLEKLPIAPPRPPREPTAAELQQQAENDARLLEHLKYRLGPVLNELRKKYKVFTKDVWDEYNFQYLTDNFKHWKGKGSWIFMLPYERTEEQIEELRRARAAAAATAAEVAIAPEEPAAREGPTVNGHADPNEVQAGAANNSGAVDVSMRGPEPADVGKVEPDAAGPAPEEEEEDLRISWENTTLWTMSLEKMQKKLYYDAYYCVSDFLDDLQKVVHNAEAAESVDAERAVKARQMGNLAHIMLDQFVDPAFRAECELMAVRNKAREEDARKAAENVNGHKRREARRLSGPVVQERHSARQAGEQPQHRYPVDVTKIEREANLERKRTRDSGSDCSRSHDSTRGQKRAKTSDAKRDAVAPGTLAPCVPPVLPFEAASALEPTVVAGASARVDNQAPMTPSAAELLMDINQLLSSNPADVPVAGTAPLVAQAVGATASPALCLINQPPFDNLKVVPGTAAHLELVPQQTAPSLPERGLSPAPKEVESEPVLEPEPEPPVVHPPFHLTAASKQALQRDLIAQTEGMSIEELVQVRAACFDAIWRSRSQWNREGLVLELMDIVKEMASMAGQTDEEDEQM</sequence>
<evidence type="ECO:0000256" key="7">
    <source>
        <dbReference type="ARBA" id="ARBA00022840"/>
    </source>
</evidence>
<feature type="compositionally biased region" description="Basic residues" evidence="10">
    <location>
        <begin position="321"/>
        <end position="341"/>
    </location>
</feature>
<evidence type="ECO:0000313" key="13">
    <source>
        <dbReference type="Proteomes" id="UP000027361"/>
    </source>
</evidence>
<evidence type="ECO:0000256" key="6">
    <source>
        <dbReference type="ARBA" id="ARBA00022801"/>
    </source>
</evidence>
<feature type="domain" description="AAA+ ATPase" evidence="11">
    <location>
        <begin position="608"/>
        <end position="749"/>
    </location>
</feature>
<feature type="region of interest" description="Disordered" evidence="10">
    <location>
        <begin position="1562"/>
        <end position="1591"/>
    </location>
</feature>
<evidence type="ECO:0000256" key="10">
    <source>
        <dbReference type="SAM" id="MobiDB-lite"/>
    </source>
</evidence>
<comment type="caution">
    <text evidence="12">The sequence shown here is derived from an EMBL/GenBank/DDBJ whole genome shotgun (WGS) entry which is preliminary data.</text>
</comment>
<evidence type="ECO:0000256" key="4">
    <source>
        <dbReference type="ARBA" id="ARBA00022454"/>
    </source>
</evidence>
<feature type="region of interest" description="Disordered" evidence="10">
    <location>
        <begin position="1209"/>
        <end position="1272"/>
    </location>
</feature>
<dbReference type="PROSITE" id="PS00674">
    <property type="entry name" value="AAA"/>
    <property type="match status" value="1"/>
</dbReference>
<feature type="compositionally biased region" description="Acidic residues" evidence="10">
    <location>
        <begin position="279"/>
        <end position="291"/>
    </location>
</feature>